<evidence type="ECO:0000313" key="2">
    <source>
        <dbReference type="EMBL" id="QHT81858.1"/>
    </source>
</evidence>
<accession>A0A6C0HMD2</accession>
<dbReference type="AlphaFoldDB" id="A0A6C0HMD2"/>
<sequence length="80" mass="9335">MSISAYNSDKEQIKTQVTDIYNILNNLPGKDKIDKRHSYETIYEETVSIRNREQNIFWVTGFASSVLLIGTLHVIFNRKQ</sequence>
<feature type="transmembrane region" description="Helical" evidence="1">
    <location>
        <begin position="56"/>
        <end position="76"/>
    </location>
</feature>
<dbReference type="EMBL" id="MN739993">
    <property type="protein sequence ID" value="QHT81858.1"/>
    <property type="molecule type" value="Genomic_DNA"/>
</dbReference>
<keyword evidence="1" id="KW-1133">Transmembrane helix</keyword>
<proteinExistence type="predicted"/>
<protein>
    <submittedName>
        <fullName evidence="2">Uncharacterized protein</fullName>
    </submittedName>
</protein>
<name>A0A6C0HMD2_9ZZZZ</name>
<reference evidence="2" key="1">
    <citation type="journal article" date="2020" name="Nature">
        <title>Giant virus diversity and host interactions through global metagenomics.</title>
        <authorList>
            <person name="Schulz F."/>
            <person name="Roux S."/>
            <person name="Paez-Espino D."/>
            <person name="Jungbluth S."/>
            <person name="Walsh D.A."/>
            <person name="Denef V.J."/>
            <person name="McMahon K.D."/>
            <person name="Konstantinidis K.T."/>
            <person name="Eloe-Fadrosh E.A."/>
            <person name="Kyrpides N.C."/>
            <person name="Woyke T."/>
        </authorList>
    </citation>
    <scope>NUCLEOTIDE SEQUENCE</scope>
    <source>
        <strain evidence="2">GVMAG-M-3300023184-160</strain>
    </source>
</reference>
<organism evidence="2">
    <name type="scientific">viral metagenome</name>
    <dbReference type="NCBI Taxonomy" id="1070528"/>
    <lineage>
        <taxon>unclassified sequences</taxon>
        <taxon>metagenomes</taxon>
        <taxon>organismal metagenomes</taxon>
    </lineage>
</organism>
<keyword evidence="1" id="KW-0812">Transmembrane</keyword>
<evidence type="ECO:0000256" key="1">
    <source>
        <dbReference type="SAM" id="Phobius"/>
    </source>
</evidence>
<keyword evidence="1" id="KW-0472">Membrane</keyword>